<dbReference type="InterPro" id="IPR004358">
    <property type="entry name" value="Sig_transdc_His_kin-like_C"/>
</dbReference>
<accession>A0A1I1GP80</accession>
<comment type="catalytic activity">
    <reaction evidence="1">
        <text>ATP + protein L-histidine = ADP + protein N-phospho-L-histidine.</text>
        <dbReference type="EC" id="2.7.13.3"/>
    </reaction>
</comment>
<dbReference type="InterPro" id="IPR011006">
    <property type="entry name" value="CheY-like_superfamily"/>
</dbReference>
<evidence type="ECO:0000256" key="8">
    <source>
        <dbReference type="SAM" id="Coils"/>
    </source>
</evidence>
<dbReference type="NCBIfam" id="NF041832">
    <property type="entry name" value="near_NosP_CTERM"/>
    <property type="match status" value="1"/>
</dbReference>
<dbReference type="EC" id="2.7.13.3" evidence="2"/>
<dbReference type="AlphaFoldDB" id="A0A1I1GP80"/>
<dbReference type="Proteomes" id="UP000199058">
    <property type="component" value="Unassembled WGS sequence"/>
</dbReference>
<dbReference type="PRINTS" id="PR00344">
    <property type="entry name" value="BCTRLSENSOR"/>
</dbReference>
<dbReference type="Pfam" id="PF00512">
    <property type="entry name" value="HisKA"/>
    <property type="match status" value="1"/>
</dbReference>
<dbReference type="GO" id="GO:0000155">
    <property type="term" value="F:phosphorelay sensor kinase activity"/>
    <property type="evidence" value="ECO:0007669"/>
    <property type="project" value="InterPro"/>
</dbReference>
<feature type="domain" description="Histidine kinase" evidence="9">
    <location>
        <begin position="102"/>
        <end position="317"/>
    </location>
</feature>
<reference evidence="11 12" key="1">
    <citation type="submission" date="2016-10" db="EMBL/GenBank/DDBJ databases">
        <authorList>
            <person name="de Groot N.N."/>
        </authorList>
    </citation>
    <scope>NUCLEOTIDE SEQUENCE [LARGE SCALE GENOMIC DNA]</scope>
    <source>
        <strain evidence="11 12">DSM 18438</strain>
    </source>
</reference>
<evidence type="ECO:0000259" key="10">
    <source>
        <dbReference type="PROSITE" id="PS50110"/>
    </source>
</evidence>
<keyword evidence="6" id="KW-0902">Two-component regulatory system</keyword>
<dbReference type="CDD" id="cd00156">
    <property type="entry name" value="REC"/>
    <property type="match status" value="1"/>
</dbReference>
<name>A0A1I1GP80_9GAMM</name>
<evidence type="ECO:0000259" key="9">
    <source>
        <dbReference type="PROSITE" id="PS50109"/>
    </source>
</evidence>
<evidence type="ECO:0000256" key="5">
    <source>
        <dbReference type="ARBA" id="ARBA00022777"/>
    </source>
</evidence>
<keyword evidence="12" id="KW-1185">Reference proteome</keyword>
<proteinExistence type="predicted"/>
<dbReference type="EMBL" id="FOLH01000003">
    <property type="protein sequence ID" value="SFC13306.1"/>
    <property type="molecule type" value="Genomic_DNA"/>
</dbReference>
<dbReference type="Gene3D" id="3.40.50.2300">
    <property type="match status" value="1"/>
</dbReference>
<feature type="coiled-coil region" evidence="8">
    <location>
        <begin position="9"/>
        <end position="95"/>
    </location>
</feature>
<dbReference type="SUPFAM" id="SSF47384">
    <property type="entry name" value="Homodimeric domain of signal transducing histidine kinase"/>
    <property type="match status" value="1"/>
</dbReference>
<evidence type="ECO:0000256" key="2">
    <source>
        <dbReference type="ARBA" id="ARBA00012438"/>
    </source>
</evidence>
<dbReference type="InterPro" id="IPR005467">
    <property type="entry name" value="His_kinase_dom"/>
</dbReference>
<feature type="domain" description="Response regulatory" evidence="10">
    <location>
        <begin position="340"/>
        <end position="457"/>
    </location>
</feature>
<dbReference type="PROSITE" id="PS50110">
    <property type="entry name" value="RESPONSE_REGULATORY"/>
    <property type="match status" value="1"/>
</dbReference>
<evidence type="ECO:0000313" key="12">
    <source>
        <dbReference type="Proteomes" id="UP000199058"/>
    </source>
</evidence>
<sequence>MPANESDQLHQLQEENLRLQKINQALIERVEAGSSLSEAPYAAFEHAAALAEQVRERTSELTQLNAQLHLEISERKAMEKSLLEAKQEAEAANLSKSKFLAAVSHDLLQPLNAARLFTSALEEKQLSSEIQQLVTSASRSLNDVESLLRTLVDISKLDAGAVQPDKARFCLADLLNNLGSEYQQVAASKGLTLSWVTTQAWVETDQHLLARILRNFLANGLRYTPAGGRLLLGCRRQGASLLIQVWDTGLGIPENRLDDIFDEFQRVQVEPANGKDQGLGLGLAIVDKMARMLGHPIKVASRLGRGSMFSVQVPLAEGVERAQPSNEAFQIKQQRLQGAKVWVLDNDAAICEGMQKLLESWGCQVTTATLAEQLEEELASQKEGPQLLIVDYHLDTEVSGLDVAALLAGRLPRELAVLVITANHSHQLKAEVKRQGYQLLYKPVRPLRLRQALNQLLG</sequence>
<dbReference type="InterPro" id="IPR003661">
    <property type="entry name" value="HisK_dim/P_dom"/>
</dbReference>
<dbReference type="Pfam" id="PF02518">
    <property type="entry name" value="HATPase_c"/>
    <property type="match status" value="1"/>
</dbReference>
<dbReference type="InterPro" id="IPR001789">
    <property type="entry name" value="Sig_transdc_resp-reg_receiver"/>
</dbReference>
<evidence type="ECO:0000256" key="1">
    <source>
        <dbReference type="ARBA" id="ARBA00000085"/>
    </source>
</evidence>
<keyword evidence="8" id="KW-0175">Coiled coil</keyword>
<dbReference type="Gene3D" id="1.10.287.130">
    <property type="match status" value="1"/>
</dbReference>
<dbReference type="STRING" id="1122252.SAMN05660443_1549"/>
<evidence type="ECO:0000256" key="4">
    <source>
        <dbReference type="ARBA" id="ARBA00022679"/>
    </source>
</evidence>
<dbReference type="Pfam" id="PF00072">
    <property type="entry name" value="Response_reg"/>
    <property type="match status" value="1"/>
</dbReference>
<dbReference type="InterPro" id="IPR003594">
    <property type="entry name" value="HATPase_dom"/>
</dbReference>
<dbReference type="Gene3D" id="3.30.565.10">
    <property type="entry name" value="Histidine kinase-like ATPase, C-terminal domain"/>
    <property type="match status" value="1"/>
</dbReference>
<dbReference type="InterPro" id="IPR036097">
    <property type="entry name" value="HisK_dim/P_sf"/>
</dbReference>
<dbReference type="FunFam" id="3.30.565.10:FF:000049">
    <property type="entry name" value="Two-component sensor histidine kinase"/>
    <property type="match status" value="1"/>
</dbReference>
<evidence type="ECO:0000256" key="3">
    <source>
        <dbReference type="ARBA" id="ARBA00022553"/>
    </source>
</evidence>
<evidence type="ECO:0000313" key="11">
    <source>
        <dbReference type="EMBL" id="SFC13306.1"/>
    </source>
</evidence>
<feature type="modified residue" description="4-aspartylphosphate" evidence="7">
    <location>
        <position position="391"/>
    </location>
</feature>
<dbReference type="SUPFAM" id="SSF55874">
    <property type="entry name" value="ATPase domain of HSP90 chaperone/DNA topoisomerase II/histidine kinase"/>
    <property type="match status" value="1"/>
</dbReference>
<gene>
    <name evidence="11" type="ORF">SAMN05660443_1549</name>
</gene>
<protein>
    <recommendedName>
        <fullName evidence="2">histidine kinase</fullName>
        <ecNumber evidence="2">2.7.13.3</ecNumber>
    </recommendedName>
</protein>
<dbReference type="SMART" id="SM00388">
    <property type="entry name" value="HisKA"/>
    <property type="match status" value="1"/>
</dbReference>
<organism evidence="11 12">
    <name type="scientific">Marinospirillum celere</name>
    <dbReference type="NCBI Taxonomy" id="1122252"/>
    <lineage>
        <taxon>Bacteria</taxon>
        <taxon>Pseudomonadati</taxon>
        <taxon>Pseudomonadota</taxon>
        <taxon>Gammaproteobacteria</taxon>
        <taxon>Oceanospirillales</taxon>
        <taxon>Oceanospirillaceae</taxon>
        <taxon>Marinospirillum</taxon>
    </lineage>
</organism>
<keyword evidence="3 7" id="KW-0597">Phosphoprotein</keyword>
<dbReference type="RefSeq" id="WP_177203508.1">
    <property type="nucleotide sequence ID" value="NZ_FOLH01000003.1"/>
</dbReference>
<dbReference type="CDD" id="cd00082">
    <property type="entry name" value="HisKA"/>
    <property type="match status" value="1"/>
</dbReference>
<keyword evidence="5 11" id="KW-0418">Kinase</keyword>
<dbReference type="SMART" id="SM00448">
    <property type="entry name" value="REC"/>
    <property type="match status" value="1"/>
</dbReference>
<dbReference type="SUPFAM" id="SSF52172">
    <property type="entry name" value="CheY-like"/>
    <property type="match status" value="1"/>
</dbReference>
<keyword evidence="4" id="KW-0808">Transferase</keyword>
<dbReference type="InterPro" id="IPR036890">
    <property type="entry name" value="HATPase_C_sf"/>
</dbReference>
<dbReference type="InterPro" id="IPR050736">
    <property type="entry name" value="Sensor_HK_Regulatory"/>
</dbReference>
<evidence type="ECO:0000256" key="6">
    <source>
        <dbReference type="ARBA" id="ARBA00023012"/>
    </source>
</evidence>
<dbReference type="PANTHER" id="PTHR43711:SF1">
    <property type="entry name" value="HISTIDINE KINASE 1"/>
    <property type="match status" value="1"/>
</dbReference>
<evidence type="ECO:0000256" key="7">
    <source>
        <dbReference type="PROSITE-ProRule" id="PRU00169"/>
    </source>
</evidence>
<dbReference type="PANTHER" id="PTHR43711">
    <property type="entry name" value="TWO-COMPONENT HISTIDINE KINASE"/>
    <property type="match status" value="1"/>
</dbReference>
<dbReference type="SMART" id="SM00387">
    <property type="entry name" value="HATPase_c"/>
    <property type="match status" value="1"/>
</dbReference>
<dbReference type="PROSITE" id="PS50109">
    <property type="entry name" value="HIS_KIN"/>
    <property type="match status" value="1"/>
</dbReference>